<evidence type="ECO:0000259" key="3">
    <source>
        <dbReference type="Pfam" id="PF22747"/>
    </source>
</evidence>
<name>A0A8J8SIY3_9FIRM</name>
<accession>A0A8J8SIY3</accession>
<dbReference type="InterPro" id="IPR053957">
    <property type="entry name" value="DUF2089_Zn_ribbon"/>
</dbReference>
<dbReference type="Proteomes" id="UP000683246">
    <property type="component" value="Chromosome"/>
</dbReference>
<feature type="domain" description="DUF2089" evidence="3">
    <location>
        <begin position="9"/>
        <end position="40"/>
    </location>
</feature>
<keyword evidence="5" id="KW-1185">Reference proteome</keyword>
<evidence type="ECO:0000313" key="4">
    <source>
        <dbReference type="EMBL" id="QUI24927.1"/>
    </source>
</evidence>
<evidence type="ECO:0000313" key="5">
    <source>
        <dbReference type="Proteomes" id="UP000683246"/>
    </source>
</evidence>
<dbReference type="EMBL" id="CP058649">
    <property type="protein sequence ID" value="QUI24927.1"/>
    <property type="molecule type" value="Genomic_DNA"/>
</dbReference>
<proteinExistence type="predicted"/>
<sequence length="148" mass="16750">MKYKAPGKCPVCGEKLAITKLNCPKCTTAIEGEFKPCPYCRLPKDELDFINTFIMCRGNIKDVEKTLGISYPTVRSKLDSVIKSLGLQDEAKKRTRREEMRAMKEEAMAELKEAMADLKVAKEEILDNLSEGRLTMEEAMNAIKELKL</sequence>
<dbReference type="KEGG" id="vpy:HZI73_22720"/>
<keyword evidence="1" id="KW-0175">Coiled coil</keyword>
<evidence type="ECO:0000259" key="2">
    <source>
        <dbReference type="Pfam" id="PF09862"/>
    </source>
</evidence>
<dbReference type="InterPro" id="IPR018658">
    <property type="entry name" value="DUF2089"/>
</dbReference>
<dbReference type="Pfam" id="PF09862">
    <property type="entry name" value="DUF2089"/>
    <property type="match status" value="1"/>
</dbReference>
<dbReference type="Pfam" id="PF22747">
    <property type="entry name" value="Zn_ribbon_DUF2089"/>
    <property type="match status" value="1"/>
</dbReference>
<dbReference type="RefSeq" id="WP_212695627.1">
    <property type="nucleotide sequence ID" value="NZ_CP058649.1"/>
</dbReference>
<feature type="domain" description="DUF2089" evidence="2">
    <location>
        <begin position="42"/>
        <end position="88"/>
    </location>
</feature>
<evidence type="ECO:0000256" key="1">
    <source>
        <dbReference type="SAM" id="Coils"/>
    </source>
</evidence>
<reference evidence="4" key="1">
    <citation type="submission" date="2020-07" db="EMBL/GenBank/DDBJ databases">
        <title>Vallitalea pronyensis genome.</title>
        <authorList>
            <person name="Postec A."/>
        </authorList>
    </citation>
    <scope>NUCLEOTIDE SEQUENCE</scope>
    <source>
        <strain evidence="4">FatNI3</strain>
    </source>
</reference>
<organism evidence="4 5">
    <name type="scientific">Vallitalea pronyensis</name>
    <dbReference type="NCBI Taxonomy" id="1348613"/>
    <lineage>
        <taxon>Bacteria</taxon>
        <taxon>Bacillati</taxon>
        <taxon>Bacillota</taxon>
        <taxon>Clostridia</taxon>
        <taxon>Lachnospirales</taxon>
        <taxon>Vallitaleaceae</taxon>
        <taxon>Vallitalea</taxon>
    </lineage>
</organism>
<protein>
    <submittedName>
        <fullName evidence="4">DUF2089 domain-containing protein</fullName>
    </submittedName>
</protein>
<feature type="coiled-coil region" evidence="1">
    <location>
        <begin position="97"/>
        <end position="128"/>
    </location>
</feature>
<dbReference type="AlphaFoldDB" id="A0A8J8SIY3"/>
<gene>
    <name evidence="4" type="ORF">HZI73_22720</name>
</gene>